<organism evidence="3 4">
    <name type="scientific">Collybiopsis luxurians FD-317 M1</name>
    <dbReference type="NCBI Taxonomy" id="944289"/>
    <lineage>
        <taxon>Eukaryota</taxon>
        <taxon>Fungi</taxon>
        <taxon>Dikarya</taxon>
        <taxon>Basidiomycota</taxon>
        <taxon>Agaricomycotina</taxon>
        <taxon>Agaricomycetes</taxon>
        <taxon>Agaricomycetidae</taxon>
        <taxon>Agaricales</taxon>
        <taxon>Marasmiineae</taxon>
        <taxon>Omphalotaceae</taxon>
        <taxon>Collybiopsis</taxon>
        <taxon>Collybiopsis luxurians</taxon>
    </lineage>
</organism>
<keyword evidence="2" id="KW-1133">Transmembrane helix</keyword>
<dbReference type="OrthoDB" id="2850836at2759"/>
<evidence type="ECO:0000256" key="2">
    <source>
        <dbReference type="SAM" id="Phobius"/>
    </source>
</evidence>
<dbReference type="Proteomes" id="UP000053593">
    <property type="component" value="Unassembled WGS sequence"/>
</dbReference>
<dbReference type="HOGENOM" id="CLU_1825500_0_0_1"/>
<gene>
    <name evidence="3" type="ORF">GYMLUDRAFT_88181</name>
</gene>
<feature type="transmembrane region" description="Helical" evidence="2">
    <location>
        <begin position="24"/>
        <end position="42"/>
    </location>
</feature>
<dbReference type="AlphaFoldDB" id="A0A0D0C878"/>
<keyword evidence="4" id="KW-1185">Reference proteome</keyword>
<keyword evidence="2" id="KW-0812">Transmembrane</keyword>
<feature type="region of interest" description="Disordered" evidence="1">
    <location>
        <begin position="49"/>
        <end position="141"/>
    </location>
</feature>
<evidence type="ECO:0000313" key="3">
    <source>
        <dbReference type="EMBL" id="KIK54137.1"/>
    </source>
</evidence>
<accession>A0A0D0C878</accession>
<protein>
    <submittedName>
        <fullName evidence="3">Uncharacterized protein</fullName>
    </submittedName>
</protein>
<evidence type="ECO:0000313" key="4">
    <source>
        <dbReference type="Proteomes" id="UP000053593"/>
    </source>
</evidence>
<feature type="compositionally biased region" description="Polar residues" evidence="1">
    <location>
        <begin position="87"/>
        <end position="106"/>
    </location>
</feature>
<sequence>MSTASHFPGTSGRSGLAPRTGRNTFISIAFLASGFAGFFYMLNQRDEKRKSSGKMHQYEEALHTQPAGPVVVNDTNSPILSAIPKAPTSTHNAQHFTRTPGWTTDTDGIHSHHSAGGHIHQPAPQRDRGDGSGLAYTKKSV</sequence>
<feature type="compositionally biased region" description="Basic and acidic residues" evidence="1">
    <location>
        <begin position="49"/>
        <end position="62"/>
    </location>
</feature>
<dbReference type="EMBL" id="KN834819">
    <property type="protein sequence ID" value="KIK54137.1"/>
    <property type="molecule type" value="Genomic_DNA"/>
</dbReference>
<evidence type="ECO:0000256" key="1">
    <source>
        <dbReference type="SAM" id="MobiDB-lite"/>
    </source>
</evidence>
<keyword evidence="2" id="KW-0472">Membrane</keyword>
<name>A0A0D0C878_9AGAR</name>
<reference evidence="3 4" key="1">
    <citation type="submission" date="2014-04" db="EMBL/GenBank/DDBJ databases">
        <title>Evolutionary Origins and Diversification of the Mycorrhizal Mutualists.</title>
        <authorList>
            <consortium name="DOE Joint Genome Institute"/>
            <consortium name="Mycorrhizal Genomics Consortium"/>
            <person name="Kohler A."/>
            <person name="Kuo A."/>
            <person name="Nagy L.G."/>
            <person name="Floudas D."/>
            <person name="Copeland A."/>
            <person name="Barry K.W."/>
            <person name="Cichocki N."/>
            <person name="Veneault-Fourrey C."/>
            <person name="LaButti K."/>
            <person name="Lindquist E.A."/>
            <person name="Lipzen A."/>
            <person name="Lundell T."/>
            <person name="Morin E."/>
            <person name="Murat C."/>
            <person name="Riley R."/>
            <person name="Ohm R."/>
            <person name="Sun H."/>
            <person name="Tunlid A."/>
            <person name="Henrissat B."/>
            <person name="Grigoriev I.V."/>
            <person name="Hibbett D.S."/>
            <person name="Martin F."/>
        </authorList>
    </citation>
    <scope>NUCLEOTIDE SEQUENCE [LARGE SCALE GENOMIC DNA]</scope>
    <source>
        <strain evidence="3 4">FD-317 M1</strain>
    </source>
</reference>
<proteinExistence type="predicted"/>